<gene>
    <name evidence="2" type="ORF">NDU88_006633</name>
</gene>
<name>A0AAV7LR89_PLEWA</name>
<dbReference type="AlphaFoldDB" id="A0AAV7LR89"/>
<sequence length="109" mass="12257">MERGLRPLNTERTLDERPAPAPHRYVENTNTIISSGAEAPKRIKYSLIKLYGYARSFTLKTKQTQMSTSRATLNWLLEQQRKRTDFSTQTIYGHGGAMIGGLGIMGIVV</sequence>
<organism evidence="2 3">
    <name type="scientific">Pleurodeles waltl</name>
    <name type="common">Iberian ribbed newt</name>
    <dbReference type="NCBI Taxonomy" id="8319"/>
    <lineage>
        <taxon>Eukaryota</taxon>
        <taxon>Metazoa</taxon>
        <taxon>Chordata</taxon>
        <taxon>Craniata</taxon>
        <taxon>Vertebrata</taxon>
        <taxon>Euteleostomi</taxon>
        <taxon>Amphibia</taxon>
        <taxon>Batrachia</taxon>
        <taxon>Caudata</taxon>
        <taxon>Salamandroidea</taxon>
        <taxon>Salamandridae</taxon>
        <taxon>Pleurodelinae</taxon>
        <taxon>Pleurodeles</taxon>
    </lineage>
</organism>
<evidence type="ECO:0000256" key="1">
    <source>
        <dbReference type="SAM" id="MobiDB-lite"/>
    </source>
</evidence>
<dbReference type="Proteomes" id="UP001066276">
    <property type="component" value="Chromosome 11"/>
</dbReference>
<evidence type="ECO:0000313" key="2">
    <source>
        <dbReference type="EMBL" id="KAJ1093533.1"/>
    </source>
</evidence>
<feature type="region of interest" description="Disordered" evidence="1">
    <location>
        <begin position="1"/>
        <end position="23"/>
    </location>
</feature>
<dbReference type="EMBL" id="JANPWB010000015">
    <property type="protein sequence ID" value="KAJ1093533.1"/>
    <property type="molecule type" value="Genomic_DNA"/>
</dbReference>
<accession>A0AAV7LR89</accession>
<keyword evidence="3" id="KW-1185">Reference proteome</keyword>
<protein>
    <submittedName>
        <fullName evidence="2">Uncharacterized protein</fullName>
    </submittedName>
</protein>
<evidence type="ECO:0000313" key="3">
    <source>
        <dbReference type="Proteomes" id="UP001066276"/>
    </source>
</evidence>
<comment type="caution">
    <text evidence="2">The sequence shown here is derived from an EMBL/GenBank/DDBJ whole genome shotgun (WGS) entry which is preliminary data.</text>
</comment>
<reference evidence="2" key="1">
    <citation type="journal article" date="2022" name="bioRxiv">
        <title>Sequencing and chromosome-scale assembly of the giantPleurodeles waltlgenome.</title>
        <authorList>
            <person name="Brown T."/>
            <person name="Elewa A."/>
            <person name="Iarovenko S."/>
            <person name="Subramanian E."/>
            <person name="Araus A.J."/>
            <person name="Petzold A."/>
            <person name="Susuki M."/>
            <person name="Suzuki K.-i.T."/>
            <person name="Hayashi T."/>
            <person name="Toyoda A."/>
            <person name="Oliveira C."/>
            <person name="Osipova E."/>
            <person name="Leigh N.D."/>
            <person name="Simon A."/>
            <person name="Yun M.H."/>
        </authorList>
    </citation>
    <scope>NUCLEOTIDE SEQUENCE</scope>
    <source>
        <strain evidence="2">20211129_DDA</strain>
        <tissue evidence="2">Liver</tissue>
    </source>
</reference>
<proteinExistence type="predicted"/>